<dbReference type="GO" id="GO:0022904">
    <property type="term" value="P:respiratory electron transport chain"/>
    <property type="evidence" value="ECO:0007669"/>
    <property type="project" value="TreeGrafter"/>
</dbReference>
<evidence type="ECO:0000313" key="19">
    <source>
        <dbReference type="Proteomes" id="UP000705867"/>
    </source>
</evidence>
<feature type="transmembrane region" description="Helical" evidence="16">
    <location>
        <begin position="319"/>
        <end position="341"/>
    </location>
</feature>
<keyword evidence="8" id="KW-1278">Translocase</keyword>
<dbReference type="GO" id="GO:0015990">
    <property type="term" value="P:electron transport coupled proton transport"/>
    <property type="evidence" value="ECO:0007669"/>
    <property type="project" value="InterPro"/>
</dbReference>
<evidence type="ECO:0000256" key="9">
    <source>
        <dbReference type="ARBA" id="ARBA00022982"/>
    </source>
</evidence>
<feature type="transmembrane region" description="Helical" evidence="16">
    <location>
        <begin position="468"/>
        <end position="489"/>
    </location>
</feature>
<evidence type="ECO:0000256" key="8">
    <source>
        <dbReference type="ARBA" id="ARBA00022967"/>
    </source>
</evidence>
<evidence type="ECO:0000256" key="13">
    <source>
        <dbReference type="ARBA" id="ARBA00023136"/>
    </source>
</evidence>
<keyword evidence="7 16" id="KW-0479">Metal-binding</keyword>
<dbReference type="PRINTS" id="PR01165">
    <property type="entry name" value="CYCOXIDASEI"/>
</dbReference>
<evidence type="ECO:0000256" key="1">
    <source>
        <dbReference type="ARBA" id="ARBA00004141"/>
    </source>
</evidence>
<comment type="subcellular location">
    <subcellularLocation>
        <location evidence="16">Cell membrane</location>
        <topology evidence="16">Multi-pass membrane protein</topology>
    </subcellularLocation>
    <subcellularLocation>
        <location evidence="1">Membrane</location>
        <topology evidence="1">Multi-pass membrane protein</topology>
    </subcellularLocation>
</comment>
<dbReference type="GO" id="GO:0004129">
    <property type="term" value="F:cytochrome-c oxidase activity"/>
    <property type="evidence" value="ECO:0007669"/>
    <property type="project" value="UniProtKB-EC"/>
</dbReference>
<comment type="catalytic activity">
    <reaction evidence="14 16">
        <text>4 Fe(II)-[cytochrome c] + O2 + 8 H(+)(in) = 4 Fe(III)-[cytochrome c] + 2 H2O + 4 H(+)(out)</text>
        <dbReference type="Rhea" id="RHEA:11436"/>
        <dbReference type="Rhea" id="RHEA-COMP:10350"/>
        <dbReference type="Rhea" id="RHEA-COMP:14399"/>
        <dbReference type="ChEBI" id="CHEBI:15377"/>
        <dbReference type="ChEBI" id="CHEBI:15378"/>
        <dbReference type="ChEBI" id="CHEBI:15379"/>
        <dbReference type="ChEBI" id="CHEBI:29033"/>
        <dbReference type="ChEBI" id="CHEBI:29034"/>
        <dbReference type="EC" id="7.1.1.9"/>
    </reaction>
</comment>
<feature type="transmembrane region" description="Helical" evidence="16">
    <location>
        <begin position="203"/>
        <end position="232"/>
    </location>
</feature>
<keyword evidence="4 15" id="KW-0349">Heme</keyword>
<feature type="transmembrane region" description="Helical" evidence="16">
    <location>
        <begin position="119"/>
        <end position="142"/>
    </location>
</feature>
<feature type="transmembrane region" description="Helical" evidence="16">
    <location>
        <begin position="37"/>
        <end position="61"/>
    </location>
</feature>
<dbReference type="PANTHER" id="PTHR10422:SF18">
    <property type="entry name" value="CYTOCHROME C OXIDASE SUBUNIT 1"/>
    <property type="match status" value="1"/>
</dbReference>
<keyword evidence="10 16" id="KW-1133">Transmembrane helix</keyword>
<comment type="pathway">
    <text evidence="2 16">Energy metabolism; oxidative phosphorylation.</text>
</comment>
<dbReference type="InterPro" id="IPR014241">
    <property type="entry name" value="Cyt_c_oxidase_su1_bac"/>
</dbReference>
<keyword evidence="13 16" id="KW-0472">Membrane</keyword>
<dbReference type="Pfam" id="PF00115">
    <property type="entry name" value="COX1"/>
    <property type="match status" value="1"/>
</dbReference>
<name>A0A953JBA1_9BACT</name>
<comment type="caution">
    <text evidence="18">The sequence shown here is derived from an EMBL/GenBank/DDBJ whole genome shotgun (WGS) entry which is preliminary data.</text>
</comment>
<dbReference type="AlphaFoldDB" id="A0A953JBA1"/>
<dbReference type="InterPro" id="IPR023615">
    <property type="entry name" value="Cyt_c_Oxase_su1_BS"/>
</dbReference>
<feature type="transmembrane region" description="Helical" evidence="16">
    <location>
        <begin position="353"/>
        <end position="377"/>
    </location>
</feature>
<gene>
    <name evidence="18" type="primary">ctaD</name>
    <name evidence="18" type="ORF">K8I29_09540</name>
</gene>
<keyword evidence="16" id="KW-1003">Cell membrane</keyword>
<evidence type="ECO:0000313" key="18">
    <source>
        <dbReference type="EMBL" id="MBZ0156434.1"/>
    </source>
</evidence>
<accession>A0A953JBA1</accession>
<keyword evidence="12 16" id="KW-0186">Copper</keyword>
<evidence type="ECO:0000256" key="16">
    <source>
        <dbReference type="RuleBase" id="RU363061"/>
    </source>
</evidence>
<sequence>MEQGNSFREEGSFYEDRGRYRGFSAWMMSVDHKRIGIMYLAALLVFFASGTVLGLLIRLNLIDPGRLMSAYTYNRLFTMHGIVQIFLFIIPGIPVAFGNFFLPLLIGARDVAFPRLNRLSWWLYLTGAVLVLLSLFFGGGALDTGWTFYAPYSLQTRTNVSLAVFAVFVLGFSSILTGLNFVTTIHRLRAPGMTWFRMPLFVWTLYATGWVQLLATPVLALSLLLIILERFFGLGFFDPAKGGDPLLFEHLFWIYSHPAVYIMILPAMGVISEIIPVFARKTVFGYKAVVFSSLAIASVGYLVWGHHMFTSGMSDTARAVFSLITFLVAVPSGVKVFNWVATLHKGSITVDAPLLFALTFIFLFSIGGLTGLVIGALATNLHLHGTYFIVAHFHYVMFGGVGYAFLAGLHYWFPKMFGKMYDERTAKIGGAVLFVGFNLLYFSMFLLGVRGMPRRYFDYPPHFFTEHLVSTVGSWIVAAGLALILVNLIHALFRGKSAPADPWGGGTLEWSLPSPPPAENFKEIPVITRGPYSYR</sequence>
<dbReference type="NCBIfam" id="TIGR02891">
    <property type="entry name" value="CtaD_CoxA"/>
    <property type="match status" value="1"/>
</dbReference>
<dbReference type="Gene3D" id="1.20.210.10">
    <property type="entry name" value="Cytochrome c oxidase-like, subunit I domain"/>
    <property type="match status" value="1"/>
</dbReference>
<evidence type="ECO:0000259" key="17">
    <source>
        <dbReference type="PROSITE" id="PS50855"/>
    </source>
</evidence>
<organism evidence="18 19">
    <name type="scientific">Candidatus Nitrobium versatile</name>
    <dbReference type="NCBI Taxonomy" id="2884831"/>
    <lineage>
        <taxon>Bacteria</taxon>
        <taxon>Pseudomonadati</taxon>
        <taxon>Nitrospirota</taxon>
        <taxon>Nitrospiria</taxon>
        <taxon>Nitrospirales</taxon>
        <taxon>Nitrospiraceae</taxon>
        <taxon>Candidatus Nitrobium</taxon>
    </lineage>
</organism>
<dbReference type="GO" id="GO:0009060">
    <property type="term" value="P:aerobic respiration"/>
    <property type="evidence" value="ECO:0007669"/>
    <property type="project" value="InterPro"/>
</dbReference>
<protein>
    <recommendedName>
        <fullName evidence="16">Cytochrome c oxidase subunit 1</fullName>
        <ecNumber evidence="16">7.1.1.9</ecNumber>
    </recommendedName>
</protein>
<dbReference type="GO" id="GO:0020037">
    <property type="term" value="F:heme binding"/>
    <property type="evidence" value="ECO:0007669"/>
    <property type="project" value="InterPro"/>
</dbReference>
<evidence type="ECO:0000256" key="7">
    <source>
        <dbReference type="ARBA" id="ARBA00022723"/>
    </source>
</evidence>
<reference evidence="18" key="1">
    <citation type="journal article" date="2021" name="bioRxiv">
        <title>Unraveling nitrogen, sulfur and carbon metabolic pathways and microbial community transcriptional responses to substrate deprivation and toxicity stresses in a bioreactor mimicking anoxic brackish coastal sediment conditions.</title>
        <authorList>
            <person name="Martins P.D."/>
            <person name="Echeveste M.J."/>
            <person name="Arshad A."/>
            <person name="Kurth J."/>
            <person name="Ouboter H."/>
            <person name="Jetten M.S.M."/>
            <person name="Welte C.U."/>
        </authorList>
    </citation>
    <scope>NUCLEOTIDE SEQUENCE</scope>
    <source>
        <strain evidence="18">MAG_39</strain>
    </source>
</reference>
<feature type="transmembrane region" description="Helical" evidence="16">
    <location>
        <begin position="283"/>
        <end position="304"/>
    </location>
</feature>
<dbReference type="InterPro" id="IPR000883">
    <property type="entry name" value="Cyt_C_Oxase_1"/>
</dbReference>
<feature type="transmembrane region" description="Helical" evidence="16">
    <location>
        <begin position="425"/>
        <end position="448"/>
    </location>
</feature>
<feature type="transmembrane region" description="Helical" evidence="16">
    <location>
        <begin position="81"/>
        <end position="107"/>
    </location>
</feature>
<evidence type="ECO:0000256" key="6">
    <source>
        <dbReference type="ARBA" id="ARBA00022692"/>
    </source>
</evidence>
<feature type="domain" description="Cytochrome oxidase subunit I profile" evidence="17">
    <location>
        <begin position="20"/>
        <end position="528"/>
    </location>
</feature>
<feature type="transmembrane region" description="Helical" evidence="16">
    <location>
        <begin position="252"/>
        <end position="271"/>
    </location>
</feature>
<evidence type="ECO:0000256" key="10">
    <source>
        <dbReference type="ARBA" id="ARBA00022989"/>
    </source>
</evidence>
<dbReference type="PROSITE" id="PS00077">
    <property type="entry name" value="COX1_CUB"/>
    <property type="match status" value="1"/>
</dbReference>
<feature type="transmembrane region" description="Helical" evidence="16">
    <location>
        <begin position="389"/>
        <end position="413"/>
    </location>
</feature>
<keyword evidence="3 15" id="KW-0813">Transport</keyword>
<evidence type="ECO:0000256" key="2">
    <source>
        <dbReference type="ARBA" id="ARBA00004673"/>
    </source>
</evidence>
<proteinExistence type="inferred from homology"/>
<keyword evidence="9 15" id="KW-0249">Electron transport</keyword>
<dbReference type="InterPro" id="IPR036927">
    <property type="entry name" value="Cyt_c_oxase-like_su1_sf"/>
</dbReference>
<keyword evidence="11 16" id="KW-0408">Iron</keyword>
<evidence type="ECO:0000256" key="4">
    <source>
        <dbReference type="ARBA" id="ARBA00022617"/>
    </source>
</evidence>
<dbReference type="Proteomes" id="UP000705867">
    <property type="component" value="Unassembled WGS sequence"/>
</dbReference>
<evidence type="ECO:0000256" key="15">
    <source>
        <dbReference type="RuleBase" id="RU000370"/>
    </source>
</evidence>
<comment type="function">
    <text evidence="16">Cytochrome c oxidase is the component of the respiratory chain that catalyzes the reduction of oxygen to water. Subunits 1-3 form the functional core of the enzyme complex. CO I is the catalytic subunit of the enzyme. Electrons originating in cytochrome c are transferred via the copper A center of subunit 2 and heme A of subunit 1 to the bimetallic center formed by heme A3 and copper B.</text>
</comment>
<comment type="similarity">
    <text evidence="15">Belongs to the heme-copper respiratory oxidase family.</text>
</comment>
<keyword evidence="5 15" id="KW-0679">Respiratory chain</keyword>
<feature type="transmembrane region" description="Helical" evidence="16">
    <location>
        <begin position="162"/>
        <end position="182"/>
    </location>
</feature>
<evidence type="ECO:0000256" key="14">
    <source>
        <dbReference type="ARBA" id="ARBA00047816"/>
    </source>
</evidence>
<dbReference type="SUPFAM" id="SSF81442">
    <property type="entry name" value="Cytochrome c oxidase subunit I-like"/>
    <property type="match status" value="1"/>
</dbReference>
<reference evidence="18" key="2">
    <citation type="submission" date="2021-08" db="EMBL/GenBank/DDBJ databases">
        <authorList>
            <person name="Dalcin Martins P."/>
        </authorList>
    </citation>
    <scope>NUCLEOTIDE SEQUENCE</scope>
    <source>
        <strain evidence="18">MAG_39</strain>
    </source>
</reference>
<dbReference type="GO" id="GO:0046872">
    <property type="term" value="F:metal ion binding"/>
    <property type="evidence" value="ECO:0007669"/>
    <property type="project" value="UniProtKB-KW"/>
</dbReference>
<keyword evidence="6 15" id="KW-0812">Transmembrane</keyword>
<evidence type="ECO:0000256" key="3">
    <source>
        <dbReference type="ARBA" id="ARBA00022448"/>
    </source>
</evidence>
<dbReference type="PANTHER" id="PTHR10422">
    <property type="entry name" value="CYTOCHROME C OXIDASE SUBUNIT 1"/>
    <property type="match status" value="1"/>
</dbReference>
<dbReference type="InterPro" id="IPR023616">
    <property type="entry name" value="Cyt_c_oxase-like_su1_dom"/>
</dbReference>
<dbReference type="EMBL" id="JAIOIV010000076">
    <property type="protein sequence ID" value="MBZ0156434.1"/>
    <property type="molecule type" value="Genomic_DNA"/>
</dbReference>
<evidence type="ECO:0000256" key="12">
    <source>
        <dbReference type="ARBA" id="ARBA00023008"/>
    </source>
</evidence>
<dbReference type="EC" id="7.1.1.9" evidence="16"/>
<dbReference type="PROSITE" id="PS50855">
    <property type="entry name" value="COX1"/>
    <property type="match status" value="1"/>
</dbReference>
<evidence type="ECO:0000256" key="5">
    <source>
        <dbReference type="ARBA" id="ARBA00022660"/>
    </source>
</evidence>
<evidence type="ECO:0000256" key="11">
    <source>
        <dbReference type="ARBA" id="ARBA00023004"/>
    </source>
</evidence>
<dbReference type="GO" id="GO:0005886">
    <property type="term" value="C:plasma membrane"/>
    <property type="evidence" value="ECO:0007669"/>
    <property type="project" value="UniProtKB-SubCell"/>
</dbReference>